<dbReference type="Proteomes" id="UP000235786">
    <property type="component" value="Unassembled WGS sequence"/>
</dbReference>
<evidence type="ECO:0000259" key="11">
    <source>
        <dbReference type="PROSITE" id="PS50850"/>
    </source>
</evidence>
<feature type="domain" description="Major facilitator superfamily (MFS) profile" evidence="11">
    <location>
        <begin position="84"/>
        <end position="572"/>
    </location>
</feature>
<keyword evidence="5 10" id="KW-0812">Transmembrane</keyword>
<feature type="transmembrane region" description="Helical" evidence="10">
    <location>
        <begin position="119"/>
        <end position="137"/>
    </location>
</feature>
<feature type="transmembrane region" description="Helical" evidence="10">
    <location>
        <begin position="409"/>
        <end position="428"/>
    </location>
</feature>
<feature type="transmembrane region" description="Helical" evidence="10">
    <location>
        <begin position="174"/>
        <end position="194"/>
    </location>
</feature>
<feature type="transmembrane region" description="Helical" evidence="10">
    <location>
        <begin position="278"/>
        <end position="297"/>
    </location>
</feature>
<dbReference type="OrthoDB" id="10021397at2759"/>
<dbReference type="AlphaFoldDB" id="A0A2J6RL66"/>
<dbReference type="InterPro" id="IPR011701">
    <property type="entry name" value="MFS"/>
</dbReference>
<dbReference type="CDD" id="cd17502">
    <property type="entry name" value="MFS_Azr1_MDR_like"/>
    <property type="match status" value="1"/>
</dbReference>
<dbReference type="Pfam" id="PF07690">
    <property type="entry name" value="MFS_1"/>
    <property type="match status" value="1"/>
</dbReference>
<dbReference type="Gene3D" id="1.20.1250.20">
    <property type="entry name" value="MFS general substrate transporter like domains"/>
    <property type="match status" value="1"/>
</dbReference>
<feature type="transmembrane region" description="Helical" evidence="10">
    <location>
        <begin position="237"/>
        <end position="257"/>
    </location>
</feature>
<evidence type="ECO:0000256" key="6">
    <source>
        <dbReference type="ARBA" id="ARBA00022989"/>
    </source>
</evidence>
<accession>A0A2J6RL66</accession>
<feature type="transmembrane region" description="Helical" evidence="10">
    <location>
        <begin position="349"/>
        <end position="371"/>
    </location>
</feature>
<evidence type="ECO:0000256" key="9">
    <source>
        <dbReference type="SAM" id="MobiDB-lite"/>
    </source>
</evidence>
<evidence type="ECO:0000256" key="7">
    <source>
        <dbReference type="ARBA" id="ARBA00023136"/>
    </source>
</evidence>
<keyword evidence="6 10" id="KW-1133">Transmembrane helix</keyword>
<feature type="transmembrane region" description="Helical" evidence="10">
    <location>
        <begin position="474"/>
        <end position="493"/>
    </location>
</feature>
<evidence type="ECO:0000256" key="5">
    <source>
        <dbReference type="ARBA" id="ARBA00022692"/>
    </source>
</evidence>
<evidence type="ECO:0000256" key="10">
    <source>
        <dbReference type="SAM" id="Phobius"/>
    </source>
</evidence>
<keyword evidence="4" id="KW-1003">Cell membrane</keyword>
<dbReference type="GO" id="GO:0022857">
    <property type="term" value="F:transmembrane transporter activity"/>
    <property type="evidence" value="ECO:0007669"/>
    <property type="project" value="InterPro"/>
</dbReference>
<dbReference type="InterPro" id="IPR020846">
    <property type="entry name" value="MFS_dom"/>
</dbReference>
<evidence type="ECO:0000256" key="2">
    <source>
        <dbReference type="ARBA" id="ARBA00007520"/>
    </source>
</evidence>
<dbReference type="PANTHER" id="PTHR23501:SF199">
    <property type="entry name" value="MFS EFFLUX TRANSPORTER INPD-RELATED"/>
    <property type="match status" value="1"/>
</dbReference>
<dbReference type="SUPFAM" id="SSF103473">
    <property type="entry name" value="MFS general substrate transporter"/>
    <property type="match status" value="1"/>
</dbReference>
<evidence type="ECO:0000256" key="4">
    <source>
        <dbReference type="ARBA" id="ARBA00022475"/>
    </source>
</evidence>
<dbReference type="FunFam" id="1.20.1250.20:FF:000196">
    <property type="entry name" value="MFS toxin efflux pump (AflT)"/>
    <property type="match status" value="1"/>
</dbReference>
<sequence length="581" mass="62193">MRPFHNGETIEKRELGGPTSSASHESQPYSSESHVTEQNSAINSSPTHVQIEQGIETTTKEKSDVLVQSDDHPEYPHGLKLATITIAVALSVFLVALDNTIIATAIPRITDRFHAIDDVGWYASAYLLTTCSVQLLFGKLYTHFNIKVVFLSAIALFEFGSLLCGVAPTSKALIVGRAIAGLGSAGVFNGGVIIISRTVPLVRRPIYVGIVGAMYGIASVAGPLMGGAFTDHLSWRWCFYINLPIGSITFAGILFFLKTPEKEHAPMAIGARIMQLDPVGIVLFLPGIICLLLALQWGGLTYPWGSARIIALLVVFVILISIFVVVQIRNPDNATVPPRIISQRSMAFGSWYIFSLSSAFFIALYYLPIWFQAIKGASAVHSGIMNLPLLLGVVLMAMIAGFAITLIGYYTPFIIMSTVVAALGMGLLSTLKPDSGHTVWIGYECLFGLGIGAGLMQSVMIAQTVLDIDDTPTGTAALIFFQTFGGAVMISVAQNVFQNRLVADIKAVFPGLDPATLLGNTGATNLQKVVPPEYLPEVLIAFNKALSSTFYVGAAMAGLSIFGSLGIEWKSVKPQTAVVAV</sequence>
<feature type="transmembrane region" description="Helical" evidence="10">
    <location>
        <begin position="440"/>
        <end position="462"/>
    </location>
</feature>
<name>A0A2J6RL66_HYAVF</name>
<comment type="similarity">
    <text evidence="2">Belongs to the major facilitator superfamily. TCR/Tet family.</text>
</comment>
<feature type="transmembrane region" description="Helical" evidence="10">
    <location>
        <begin position="383"/>
        <end position="402"/>
    </location>
</feature>
<dbReference type="EMBL" id="KZ613947">
    <property type="protein sequence ID" value="PMD39250.1"/>
    <property type="molecule type" value="Genomic_DNA"/>
</dbReference>
<evidence type="ECO:0000256" key="8">
    <source>
        <dbReference type="ARBA" id="ARBA00023180"/>
    </source>
</evidence>
<keyword evidence="3" id="KW-0813">Transport</keyword>
<feature type="transmembrane region" description="Helical" evidence="10">
    <location>
        <begin position="309"/>
        <end position="328"/>
    </location>
</feature>
<feature type="transmembrane region" description="Helical" evidence="10">
    <location>
        <begin position="149"/>
        <end position="168"/>
    </location>
</feature>
<dbReference type="FunFam" id="1.20.1250.20:FF:000489">
    <property type="entry name" value="MFS general substrate transporter"/>
    <property type="match status" value="1"/>
</dbReference>
<dbReference type="PANTHER" id="PTHR23501">
    <property type="entry name" value="MAJOR FACILITATOR SUPERFAMILY"/>
    <property type="match status" value="1"/>
</dbReference>
<evidence type="ECO:0000256" key="3">
    <source>
        <dbReference type="ARBA" id="ARBA00022448"/>
    </source>
</evidence>
<dbReference type="GO" id="GO:0005886">
    <property type="term" value="C:plasma membrane"/>
    <property type="evidence" value="ECO:0007669"/>
    <property type="project" value="UniProtKB-SubCell"/>
</dbReference>
<feature type="transmembrane region" description="Helical" evidence="10">
    <location>
        <begin position="548"/>
        <end position="567"/>
    </location>
</feature>
<dbReference type="Gene3D" id="1.20.1720.10">
    <property type="entry name" value="Multidrug resistance protein D"/>
    <property type="match status" value="1"/>
</dbReference>
<keyword evidence="7 10" id="KW-0472">Membrane</keyword>
<protein>
    <submittedName>
        <fullName evidence="12">Putative efflux pump antibiotic resistance protein</fullName>
    </submittedName>
</protein>
<comment type="subcellular location">
    <subcellularLocation>
        <location evidence="1">Cell membrane</location>
        <topology evidence="1">Multi-pass membrane protein</topology>
    </subcellularLocation>
</comment>
<dbReference type="PROSITE" id="PS50850">
    <property type="entry name" value="MFS"/>
    <property type="match status" value="1"/>
</dbReference>
<evidence type="ECO:0000313" key="12">
    <source>
        <dbReference type="EMBL" id="PMD39250.1"/>
    </source>
</evidence>
<evidence type="ECO:0000256" key="1">
    <source>
        <dbReference type="ARBA" id="ARBA00004651"/>
    </source>
</evidence>
<gene>
    <name evidence="12" type="ORF">L207DRAFT_429847</name>
</gene>
<feature type="transmembrane region" description="Helical" evidence="10">
    <location>
        <begin position="206"/>
        <end position="225"/>
    </location>
</feature>
<feature type="transmembrane region" description="Helical" evidence="10">
    <location>
        <begin position="81"/>
        <end position="107"/>
    </location>
</feature>
<organism evidence="12 13">
    <name type="scientific">Hyaloscypha variabilis (strain UAMH 11265 / GT02V1 / F)</name>
    <name type="common">Meliniomyces variabilis</name>
    <dbReference type="NCBI Taxonomy" id="1149755"/>
    <lineage>
        <taxon>Eukaryota</taxon>
        <taxon>Fungi</taxon>
        <taxon>Dikarya</taxon>
        <taxon>Ascomycota</taxon>
        <taxon>Pezizomycotina</taxon>
        <taxon>Leotiomycetes</taxon>
        <taxon>Helotiales</taxon>
        <taxon>Hyaloscyphaceae</taxon>
        <taxon>Hyaloscypha</taxon>
        <taxon>Hyaloscypha variabilis</taxon>
    </lineage>
</organism>
<keyword evidence="13" id="KW-1185">Reference proteome</keyword>
<dbReference type="InterPro" id="IPR036259">
    <property type="entry name" value="MFS_trans_sf"/>
</dbReference>
<keyword evidence="8" id="KW-0325">Glycoprotein</keyword>
<evidence type="ECO:0000313" key="13">
    <source>
        <dbReference type="Proteomes" id="UP000235786"/>
    </source>
</evidence>
<dbReference type="FunFam" id="1.20.1720.10:FF:000012">
    <property type="entry name" value="MFS toxin efflux pump (AflT)"/>
    <property type="match status" value="1"/>
</dbReference>
<proteinExistence type="inferred from homology"/>
<feature type="compositionally biased region" description="Polar residues" evidence="9">
    <location>
        <begin position="18"/>
        <end position="46"/>
    </location>
</feature>
<reference evidence="12 13" key="1">
    <citation type="submission" date="2016-04" db="EMBL/GenBank/DDBJ databases">
        <title>A degradative enzymes factory behind the ericoid mycorrhizal symbiosis.</title>
        <authorList>
            <consortium name="DOE Joint Genome Institute"/>
            <person name="Martino E."/>
            <person name="Morin E."/>
            <person name="Grelet G."/>
            <person name="Kuo A."/>
            <person name="Kohler A."/>
            <person name="Daghino S."/>
            <person name="Barry K."/>
            <person name="Choi C."/>
            <person name="Cichocki N."/>
            <person name="Clum A."/>
            <person name="Copeland A."/>
            <person name="Hainaut M."/>
            <person name="Haridas S."/>
            <person name="Labutti K."/>
            <person name="Lindquist E."/>
            <person name="Lipzen A."/>
            <person name="Khouja H.-R."/>
            <person name="Murat C."/>
            <person name="Ohm R."/>
            <person name="Olson A."/>
            <person name="Spatafora J."/>
            <person name="Veneault-Fourrey C."/>
            <person name="Henrissat B."/>
            <person name="Grigoriev I."/>
            <person name="Martin F."/>
            <person name="Perotto S."/>
        </authorList>
    </citation>
    <scope>NUCLEOTIDE SEQUENCE [LARGE SCALE GENOMIC DNA]</scope>
    <source>
        <strain evidence="12 13">F</strain>
    </source>
</reference>
<feature type="region of interest" description="Disordered" evidence="9">
    <location>
        <begin position="1"/>
        <end position="46"/>
    </location>
</feature>